<feature type="region of interest" description="Disordered" evidence="1">
    <location>
        <begin position="561"/>
        <end position="711"/>
    </location>
</feature>
<evidence type="ECO:0000313" key="2">
    <source>
        <dbReference type="EMBL" id="KAF2678091.1"/>
    </source>
</evidence>
<feature type="compositionally biased region" description="Gly residues" evidence="1">
    <location>
        <begin position="654"/>
        <end position="664"/>
    </location>
</feature>
<keyword evidence="3" id="KW-1185">Reference proteome</keyword>
<feature type="compositionally biased region" description="Low complexity" evidence="1">
    <location>
        <begin position="1088"/>
        <end position="1110"/>
    </location>
</feature>
<feature type="compositionally biased region" description="Low complexity" evidence="1">
    <location>
        <begin position="949"/>
        <end position="985"/>
    </location>
</feature>
<gene>
    <name evidence="2" type="ORF">K458DRAFT_436192</name>
</gene>
<feature type="compositionally biased region" description="Pro residues" evidence="1">
    <location>
        <begin position="580"/>
        <end position="610"/>
    </location>
</feature>
<reference evidence="2" key="1">
    <citation type="journal article" date="2020" name="Stud. Mycol.">
        <title>101 Dothideomycetes genomes: a test case for predicting lifestyles and emergence of pathogens.</title>
        <authorList>
            <person name="Haridas S."/>
            <person name="Albert R."/>
            <person name="Binder M."/>
            <person name="Bloem J."/>
            <person name="Labutti K."/>
            <person name="Salamov A."/>
            <person name="Andreopoulos B."/>
            <person name="Baker S."/>
            <person name="Barry K."/>
            <person name="Bills G."/>
            <person name="Bluhm B."/>
            <person name="Cannon C."/>
            <person name="Castanera R."/>
            <person name="Culley D."/>
            <person name="Daum C."/>
            <person name="Ezra D."/>
            <person name="Gonzalez J."/>
            <person name="Henrissat B."/>
            <person name="Kuo A."/>
            <person name="Liang C."/>
            <person name="Lipzen A."/>
            <person name="Lutzoni F."/>
            <person name="Magnuson J."/>
            <person name="Mondo S."/>
            <person name="Nolan M."/>
            <person name="Ohm R."/>
            <person name="Pangilinan J."/>
            <person name="Park H.-J."/>
            <person name="Ramirez L."/>
            <person name="Alfaro M."/>
            <person name="Sun H."/>
            <person name="Tritt A."/>
            <person name="Yoshinaga Y."/>
            <person name="Zwiers L.-H."/>
            <person name="Turgeon B."/>
            <person name="Goodwin S."/>
            <person name="Spatafora J."/>
            <person name="Crous P."/>
            <person name="Grigoriev I."/>
        </authorList>
    </citation>
    <scope>NUCLEOTIDE SEQUENCE</scope>
    <source>
        <strain evidence="2">CBS 122367</strain>
    </source>
</reference>
<organism evidence="2 3">
    <name type="scientific">Lentithecium fluviatile CBS 122367</name>
    <dbReference type="NCBI Taxonomy" id="1168545"/>
    <lineage>
        <taxon>Eukaryota</taxon>
        <taxon>Fungi</taxon>
        <taxon>Dikarya</taxon>
        <taxon>Ascomycota</taxon>
        <taxon>Pezizomycotina</taxon>
        <taxon>Dothideomycetes</taxon>
        <taxon>Pleosporomycetidae</taxon>
        <taxon>Pleosporales</taxon>
        <taxon>Massarineae</taxon>
        <taxon>Lentitheciaceae</taxon>
        <taxon>Lentithecium</taxon>
    </lineage>
</organism>
<evidence type="ECO:0000313" key="3">
    <source>
        <dbReference type="Proteomes" id="UP000799291"/>
    </source>
</evidence>
<feature type="region of interest" description="Disordered" evidence="1">
    <location>
        <begin position="1073"/>
        <end position="1110"/>
    </location>
</feature>
<feature type="compositionally biased region" description="Polar residues" evidence="1">
    <location>
        <begin position="561"/>
        <end position="575"/>
    </location>
</feature>
<dbReference type="AlphaFoldDB" id="A0A6G1IJG6"/>
<dbReference type="Proteomes" id="UP000799291">
    <property type="component" value="Unassembled WGS sequence"/>
</dbReference>
<sequence length="1110" mass="116552">MDFLARALALTTASLNTGTGTGDTQGPTATETPLFKNSSAFASTLSSTSTSHTPSHLSSNSSSASSFTIPAIYATQSFTSHAANITSPPFFSLNSNNTLNTTRAPDLNNATECWPYFWSYSEANWAWFFSHQKTYTITTSVYWTISSDYPPLPTATGNASLVGNYSWTSYCDGMPRFTDAAAASNYTMTELATPIVTTRTYKDLSYLNPTEPNPYPESNFPSCTINGASECTNMWSMFATSLSKSITSWESKNVFTISVASPPTAVVVNGKSTPLITAAPGQLPPLPLKSSTYAPRNDHAGSAWYIDDAYNFIGETTVVPGQEVTLTFNVQETLKDFRPTGPDGCAGPSPSIDAECSKTKLCTIKGEHVELIYFPPPTSSRDLCANTNSLYNRYSQSIYKHPHQSAVVNGTTFWADKAYVRYNTVSAYKWCEYGFGMGLTRVPLRNTYTSTYVEVESSDLATICGIQYNPIRPYAKVIAATPVPMNFADLQAPVPMSAYMCQPLCYPGCDYIVEDNYNPNLAVPPQVRGLDPEWADCVPYFEGTPDPPIALTAIPDFLTSVTTAPQPGITPTQPAEPTRPVDPPVDPTRPVDPPADPPVDPTRPVDPPADPLASTTNQIRPPQDPSNNDPSQPSQGVPGGTFDPPVSFTLTLRPGGGSGSGGGAPSQTTLSLGPLPPQATGTGPNQGQETGGAQDLQPGTTTPINGIPVTVQPDGSIVVTIPSNNPGGNSAPQILRPGQAQISVNGHTIFVSPSGDAVVVDGQVHTIISPQSSNNDNLPITMNPDGSVSVMVNGVMQTLQPGGPPVMVNGRTISLSPTGEVIVDGQSFPLYSSSSSSSSPSTLQTLPMTLNPDGSISVTVNGVSQKLQPGGPQITVNGHTISLNTNGDMVVDGKVYTLTRSTDSSGNFVVITGPDGAKMTISAAPAKATTAAEKAVSSSGSGDLEALETGSSPSPSPLSSSSTTGGESGTTGTSGSPSTSPSQTGKKNGVARISSRGGNGWILFNLFPTTPLTSTLFNPSAKNHVAPKPPLIPNHYSSSITHSPDPMLMCPHPLHPFLPFIILGLTATPAAPSTTSSPCKFQSITPPSRRSSSSSKRVSGSWSTRGSDDI</sequence>
<feature type="compositionally biased region" description="Polar residues" evidence="1">
    <location>
        <begin position="679"/>
        <end position="688"/>
    </location>
</feature>
<evidence type="ECO:0000256" key="1">
    <source>
        <dbReference type="SAM" id="MobiDB-lite"/>
    </source>
</evidence>
<protein>
    <submittedName>
        <fullName evidence="2">Uncharacterized protein</fullName>
    </submittedName>
</protein>
<feature type="compositionally biased region" description="Polar residues" evidence="1">
    <location>
        <begin position="613"/>
        <end position="635"/>
    </location>
</feature>
<dbReference type="OrthoDB" id="3944128at2759"/>
<accession>A0A6G1IJG6</accession>
<name>A0A6G1IJG6_9PLEO</name>
<feature type="region of interest" description="Disordered" evidence="1">
    <location>
        <begin position="934"/>
        <end position="992"/>
    </location>
</feature>
<dbReference type="EMBL" id="MU005615">
    <property type="protein sequence ID" value="KAF2678091.1"/>
    <property type="molecule type" value="Genomic_DNA"/>
</dbReference>
<proteinExistence type="predicted"/>